<dbReference type="PROSITE" id="PS00455">
    <property type="entry name" value="AMP_BINDING"/>
    <property type="match status" value="1"/>
</dbReference>
<dbReference type="EMBL" id="ML996261">
    <property type="protein sequence ID" value="KAF2728964.1"/>
    <property type="molecule type" value="Genomic_DNA"/>
</dbReference>
<dbReference type="InterPro" id="IPR029058">
    <property type="entry name" value="AB_hydrolase_fold"/>
</dbReference>
<dbReference type="SMART" id="SM00823">
    <property type="entry name" value="PKS_PP"/>
    <property type="match status" value="1"/>
</dbReference>
<dbReference type="OrthoDB" id="10253869at2759"/>
<gene>
    <name evidence="5" type="ORF">EJ04DRAFT_581002</name>
</gene>
<dbReference type="GO" id="GO:0006633">
    <property type="term" value="P:fatty acid biosynthetic process"/>
    <property type="evidence" value="ECO:0007669"/>
    <property type="project" value="TreeGrafter"/>
</dbReference>
<dbReference type="GO" id="GO:0031177">
    <property type="term" value="F:phosphopantetheine binding"/>
    <property type="evidence" value="ECO:0007669"/>
    <property type="project" value="InterPro"/>
</dbReference>
<organism evidence="5 6">
    <name type="scientific">Polyplosphaeria fusca</name>
    <dbReference type="NCBI Taxonomy" id="682080"/>
    <lineage>
        <taxon>Eukaryota</taxon>
        <taxon>Fungi</taxon>
        <taxon>Dikarya</taxon>
        <taxon>Ascomycota</taxon>
        <taxon>Pezizomycotina</taxon>
        <taxon>Dothideomycetes</taxon>
        <taxon>Pleosporomycetidae</taxon>
        <taxon>Pleosporales</taxon>
        <taxon>Tetraplosphaeriaceae</taxon>
        <taxon>Polyplosphaeria</taxon>
    </lineage>
</organism>
<reference evidence="5" key="1">
    <citation type="journal article" date="2020" name="Stud. Mycol.">
        <title>101 Dothideomycetes genomes: a test case for predicting lifestyles and emergence of pathogens.</title>
        <authorList>
            <person name="Haridas S."/>
            <person name="Albert R."/>
            <person name="Binder M."/>
            <person name="Bloem J."/>
            <person name="Labutti K."/>
            <person name="Salamov A."/>
            <person name="Andreopoulos B."/>
            <person name="Baker S."/>
            <person name="Barry K."/>
            <person name="Bills G."/>
            <person name="Bluhm B."/>
            <person name="Cannon C."/>
            <person name="Castanera R."/>
            <person name="Culley D."/>
            <person name="Daum C."/>
            <person name="Ezra D."/>
            <person name="Gonzalez J."/>
            <person name="Henrissat B."/>
            <person name="Kuo A."/>
            <person name="Liang C."/>
            <person name="Lipzen A."/>
            <person name="Lutzoni F."/>
            <person name="Magnuson J."/>
            <person name="Mondo S."/>
            <person name="Nolan M."/>
            <person name="Ohm R."/>
            <person name="Pangilinan J."/>
            <person name="Park H.-J."/>
            <person name="Ramirez L."/>
            <person name="Alfaro M."/>
            <person name="Sun H."/>
            <person name="Tritt A."/>
            <person name="Yoshinaga Y."/>
            <person name="Zwiers L.-H."/>
            <person name="Turgeon B."/>
            <person name="Goodwin S."/>
            <person name="Spatafora J."/>
            <person name="Crous P."/>
            <person name="Grigoriev I."/>
        </authorList>
    </citation>
    <scope>NUCLEOTIDE SEQUENCE</scope>
    <source>
        <strain evidence="5">CBS 125425</strain>
    </source>
</reference>
<dbReference type="Pfam" id="PF00501">
    <property type="entry name" value="AMP-binding"/>
    <property type="match status" value="1"/>
</dbReference>
<keyword evidence="6" id="KW-1185">Reference proteome</keyword>
<dbReference type="InterPro" id="IPR020806">
    <property type="entry name" value="PKS_PP-bd"/>
</dbReference>
<evidence type="ECO:0000259" key="4">
    <source>
        <dbReference type="PROSITE" id="PS50075"/>
    </source>
</evidence>
<dbReference type="InterPro" id="IPR009081">
    <property type="entry name" value="PP-bd_ACP"/>
</dbReference>
<dbReference type="InterPro" id="IPR042099">
    <property type="entry name" value="ANL_N_sf"/>
</dbReference>
<dbReference type="SUPFAM" id="SSF47336">
    <property type="entry name" value="ACP-like"/>
    <property type="match status" value="1"/>
</dbReference>
<accession>A0A9P4QM01</accession>
<dbReference type="Pfam" id="PF00550">
    <property type="entry name" value="PP-binding"/>
    <property type="match status" value="1"/>
</dbReference>
<comment type="caution">
    <text evidence="5">The sequence shown here is derived from an EMBL/GenBank/DDBJ whole genome shotgun (WGS) entry which is preliminary data.</text>
</comment>
<evidence type="ECO:0000313" key="6">
    <source>
        <dbReference type="Proteomes" id="UP000799444"/>
    </source>
</evidence>
<dbReference type="Gene3D" id="3.40.50.12780">
    <property type="entry name" value="N-terminal domain of ligase-like"/>
    <property type="match status" value="1"/>
</dbReference>
<dbReference type="InterPro" id="IPR045851">
    <property type="entry name" value="AMP-bd_C_sf"/>
</dbReference>
<dbReference type="Gene3D" id="3.40.50.1820">
    <property type="entry name" value="alpha/beta hydrolase"/>
    <property type="match status" value="1"/>
</dbReference>
<dbReference type="InterPro" id="IPR036736">
    <property type="entry name" value="ACP-like_sf"/>
</dbReference>
<dbReference type="Pfam" id="PF00975">
    <property type="entry name" value="Thioesterase"/>
    <property type="match status" value="1"/>
</dbReference>
<dbReference type="InterPro" id="IPR000873">
    <property type="entry name" value="AMP-dep_synth/lig_dom"/>
</dbReference>
<dbReference type="GO" id="GO:0031957">
    <property type="term" value="F:very long-chain fatty acid-CoA ligase activity"/>
    <property type="evidence" value="ECO:0007669"/>
    <property type="project" value="TreeGrafter"/>
</dbReference>
<dbReference type="SUPFAM" id="SSF53474">
    <property type="entry name" value="alpha/beta-Hydrolases"/>
    <property type="match status" value="1"/>
</dbReference>
<evidence type="ECO:0000256" key="1">
    <source>
        <dbReference type="ARBA" id="ARBA00022450"/>
    </source>
</evidence>
<evidence type="ECO:0000313" key="5">
    <source>
        <dbReference type="EMBL" id="KAF2728964.1"/>
    </source>
</evidence>
<dbReference type="SUPFAM" id="SSF56801">
    <property type="entry name" value="Acetyl-CoA synthetase-like"/>
    <property type="match status" value="1"/>
</dbReference>
<dbReference type="InterPro" id="IPR001031">
    <property type="entry name" value="Thioesterase"/>
</dbReference>
<dbReference type="Gene3D" id="1.10.1200.10">
    <property type="entry name" value="ACP-like"/>
    <property type="match status" value="1"/>
</dbReference>
<evidence type="ECO:0000256" key="3">
    <source>
        <dbReference type="ARBA" id="ARBA00029454"/>
    </source>
</evidence>
<dbReference type="AlphaFoldDB" id="A0A9P4QM01"/>
<keyword evidence="1" id="KW-0596">Phosphopantetheine</keyword>
<dbReference type="Gene3D" id="3.30.300.30">
    <property type="match status" value="1"/>
</dbReference>
<keyword evidence="2" id="KW-0597">Phosphoprotein</keyword>
<proteinExistence type="inferred from homology"/>
<dbReference type="PANTHER" id="PTHR24096">
    <property type="entry name" value="LONG-CHAIN-FATTY-ACID--COA LIGASE"/>
    <property type="match status" value="1"/>
</dbReference>
<dbReference type="InterPro" id="IPR020845">
    <property type="entry name" value="AMP-binding_CS"/>
</dbReference>
<comment type="similarity">
    <text evidence="3">Belongs to the NRP synthetase family.</text>
</comment>
<sequence>MDFQNLQELLDTTISFQTQSVIRFVVGAAGNPALEHAITYQELRQMALARASFLFDKTDFATDSVVVLYLDQHIDNIIWFWATILAGATPCPCPTLSRNEGQRAKQILHLRHLLKEPIFLTSQKLRAHFNDGNNANTKLVSIQEFADRATRSFERSQEGRFTKSPCLEDIAILVLTSGSSGKSKAVALTNRQIRAAVKGKPRDRSFGPGSTFLNWIGFDHVANITEIHLHAMYMGANQIHVNAADVVASPLVFLRLMSRYRVARSFAPHFLLAKLLEELEGLESDKEHFDLSSLRVLTTGGEANLVSTGARLSPYLVQFGTPPNVIVPGFGMSETCAGAIYNHNFPEYDLTLGSEFASLGQCVTGIQMRVTAEWDSTGRIAATPLSPGELEVSGDIVFGEYFNNPAETAAAFTPDGWFKTGDQAMMDTNGNLCLVGRSKDAININGVKYSPHEVESAIEAARLHDIQPTYLACFHYRRNGMQSESICVVYAPAYSQDDQSARFETNTGIKQAVMLETGTVPKVIPLNQAVMQKSTLGKLSRAQLKASFENGGFHDFEKLNDHSMNSWHQQLLVPPSTATETKLVQVFASVLNLSPASLSVQRPMFDMGLDSVSLIKLKRQLETTFNLKTVSIMMLLKHPTLRALSEVIDGKRLTEGNAKEPSSYNPVVVLRTQGTKTPLWLFHPGVGEVLVFFNLTRYISDRPVYALRARGFEHGEQPFESIEEAVETYETAIQRVQANGPYALAGYSYGAMLAFETAKKLEARSEQVKFLGSFNLPPHIKQRMQELVWSECLLHLGYFLGLITESYSREVAQEVSLLTKTEALDFVFAASDALRIEELGLTKAGFLNWANVAYGLQSMAREYEPSCQVSCIDVFCAIPLAVVAENKDIWRAKHLNKWADFCASTMRMHDVDGSHYTMISQEHVFSFQKKLRAALRRRGL</sequence>
<dbReference type="PROSITE" id="PS50075">
    <property type="entry name" value="CARRIER"/>
    <property type="match status" value="1"/>
</dbReference>
<protein>
    <submittedName>
        <fullName evidence="5">Non-ribosomal peptide synthase-like protein</fullName>
    </submittedName>
</protein>
<name>A0A9P4QM01_9PLEO</name>
<dbReference type="PANTHER" id="PTHR24096:SF267">
    <property type="entry name" value="MALONATE--COA LIGASE ACSF3, MITOCHONDRIAL"/>
    <property type="match status" value="1"/>
</dbReference>
<feature type="domain" description="Carrier" evidence="4">
    <location>
        <begin position="574"/>
        <end position="652"/>
    </location>
</feature>
<evidence type="ECO:0000256" key="2">
    <source>
        <dbReference type="ARBA" id="ARBA00022553"/>
    </source>
</evidence>
<dbReference type="Proteomes" id="UP000799444">
    <property type="component" value="Unassembled WGS sequence"/>
</dbReference>